<dbReference type="GO" id="GO:0008061">
    <property type="term" value="F:chitin binding"/>
    <property type="evidence" value="ECO:0007669"/>
    <property type="project" value="InterPro"/>
</dbReference>
<organism evidence="3 4">
    <name type="scientific">Frankliniella fusca</name>
    <dbReference type="NCBI Taxonomy" id="407009"/>
    <lineage>
        <taxon>Eukaryota</taxon>
        <taxon>Metazoa</taxon>
        <taxon>Ecdysozoa</taxon>
        <taxon>Arthropoda</taxon>
        <taxon>Hexapoda</taxon>
        <taxon>Insecta</taxon>
        <taxon>Pterygota</taxon>
        <taxon>Neoptera</taxon>
        <taxon>Paraneoptera</taxon>
        <taxon>Thysanoptera</taxon>
        <taxon>Terebrantia</taxon>
        <taxon>Thripoidea</taxon>
        <taxon>Thripidae</taxon>
        <taxon>Frankliniella</taxon>
    </lineage>
</organism>
<dbReference type="InterPro" id="IPR052976">
    <property type="entry name" value="Scoloptoxin-like"/>
</dbReference>
<evidence type="ECO:0000259" key="2">
    <source>
        <dbReference type="PROSITE" id="PS50940"/>
    </source>
</evidence>
<proteinExistence type="predicted"/>
<reference evidence="3" key="2">
    <citation type="journal article" date="2023" name="BMC Genomics">
        <title>Pest status, molecular evolution, and epigenetic factors derived from the genome assembly of Frankliniella fusca, a thysanopteran phytovirus vector.</title>
        <authorList>
            <person name="Catto M.A."/>
            <person name="Labadie P.E."/>
            <person name="Jacobson A.L."/>
            <person name="Kennedy G.G."/>
            <person name="Srinivasan R."/>
            <person name="Hunt B.G."/>
        </authorList>
    </citation>
    <scope>NUCLEOTIDE SEQUENCE</scope>
    <source>
        <strain evidence="3">PL_HMW_Pooled</strain>
    </source>
</reference>
<dbReference type="PANTHER" id="PTHR22933">
    <property type="entry name" value="FI18007P1-RELATED"/>
    <property type="match status" value="1"/>
</dbReference>
<dbReference type="AlphaFoldDB" id="A0AAE1HMC9"/>
<dbReference type="InterPro" id="IPR036508">
    <property type="entry name" value="Chitin-bd_dom_sf"/>
</dbReference>
<dbReference type="InterPro" id="IPR002557">
    <property type="entry name" value="Chitin-bd_dom"/>
</dbReference>
<protein>
    <submittedName>
        <fullName evidence="3">U-scoloptoxin(01)-Cw1a</fullName>
    </submittedName>
</protein>
<dbReference type="GO" id="GO:0005576">
    <property type="term" value="C:extracellular region"/>
    <property type="evidence" value="ECO:0007669"/>
    <property type="project" value="InterPro"/>
</dbReference>
<dbReference type="PANTHER" id="PTHR22933:SF18">
    <property type="match status" value="1"/>
</dbReference>
<dbReference type="PROSITE" id="PS50940">
    <property type="entry name" value="CHIT_BIND_II"/>
    <property type="match status" value="1"/>
</dbReference>
<dbReference type="SMART" id="SM00494">
    <property type="entry name" value="ChtBD2"/>
    <property type="match status" value="1"/>
</dbReference>
<gene>
    <name evidence="3" type="ORF">KUF71_002341</name>
</gene>
<evidence type="ECO:0000313" key="3">
    <source>
        <dbReference type="EMBL" id="KAK3924011.1"/>
    </source>
</evidence>
<accession>A0AAE1HMC9</accession>
<dbReference type="EMBL" id="JAHWGI010001161">
    <property type="protein sequence ID" value="KAK3924011.1"/>
    <property type="molecule type" value="Genomic_DNA"/>
</dbReference>
<dbReference type="Gene3D" id="2.170.140.10">
    <property type="entry name" value="Chitin binding domain"/>
    <property type="match status" value="1"/>
</dbReference>
<dbReference type="Pfam" id="PF01607">
    <property type="entry name" value="CBM_14"/>
    <property type="match status" value="1"/>
</dbReference>
<feature type="domain" description="Chitin-binding type-2" evidence="2">
    <location>
        <begin position="377"/>
        <end position="436"/>
    </location>
</feature>
<feature type="compositionally biased region" description="Basic and acidic residues" evidence="1">
    <location>
        <begin position="521"/>
        <end position="545"/>
    </location>
</feature>
<evidence type="ECO:0000256" key="1">
    <source>
        <dbReference type="SAM" id="MobiDB-lite"/>
    </source>
</evidence>
<feature type="region of interest" description="Disordered" evidence="1">
    <location>
        <begin position="481"/>
        <end position="545"/>
    </location>
</feature>
<evidence type="ECO:0000313" key="4">
    <source>
        <dbReference type="Proteomes" id="UP001219518"/>
    </source>
</evidence>
<feature type="region of interest" description="Disordered" evidence="1">
    <location>
        <begin position="117"/>
        <end position="182"/>
    </location>
</feature>
<sequence length="545" mass="58850">MGGHFSMLNWSCAAATAKAAGGASASSSTPAPAQPSLGASSTALERYRRLVPYMTYYVAQGLAQGLAPRPAGLQPLQPVHNAIEPFSPPSRLRGGSTNGFLLPAYVLRPAPAPGLGAAHGVTPAPPPQRPAAAAGGAAPPPRTLFRFDFQQQSPRQRGVKDQPFLPSPPLTPENKDSDDYFKPVTDTAHYYRAAPAPAPTAAPAQTQHLVVFPDEDVQLRSGTVTAPATAAEELHVHAPVRTGARTSPVVYADDSAANPVAENTARPSSSREIVAHLINGLQLSNKLPQSLTPDNFDMSLKTILQLLKILHKTKTSTGPAATPARVKVSPEAPERNTAFYIGGGTVSQTFPAPSVEGSTPGRPGIDYPAYDSIPQTSFSCATQRYKGFFGDPETNCQVWHYCDLNGGQASFLCPNGTIFSQVGLTCDWWFNVRCASTAQLYVLNERLYKYILPVKPSFPEDYSGPDVDRYLTEKFREMQAKARGRKEKLKMKENSGSETTTETSEHSEEPVETNQTEEHEEQDKKPSEVQKGKDVDERQQLDPDL</sequence>
<name>A0AAE1HMC9_9NEOP</name>
<dbReference type="Proteomes" id="UP001219518">
    <property type="component" value="Unassembled WGS sequence"/>
</dbReference>
<keyword evidence="4" id="KW-1185">Reference proteome</keyword>
<reference evidence="3" key="1">
    <citation type="submission" date="2021-07" db="EMBL/GenBank/DDBJ databases">
        <authorList>
            <person name="Catto M.A."/>
            <person name="Jacobson A."/>
            <person name="Kennedy G."/>
            <person name="Labadie P."/>
            <person name="Hunt B.G."/>
            <person name="Srinivasan R."/>
        </authorList>
    </citation>
    <scope>NUCLEOTIDE SEQUENCE</scope>
    <source>
        <strain evidence="3">PL_HMW_Pooled</strain>
        <tissue evidence="3">Head</tissue>
    </source>
</reference>
<dbReference type="SUPFAM" id="SSF57625">
    <property type="entry name" value="Invertebrate chitin-binding proteins"/>
    <property type="match status" value="1"/>
</dbReference>
<comment type="caution">
    <text evidence="3">The sequence shown here is derived from an EMBL/GenBank/DDBJ whole genome shotgun (WGS) entry which is preliminary data.</text>
</comment>